<dbReference type="AlphaFoldDB" id="A0AA88IGJ0"/>
<gene>
    <name evidence="2" type="ORF">Q5P01_000708</name>
</gene>
<dbReference type="Gene3D" id="1.10.287.1490">
    <property type="match status" value="1"/>
</dbReference>
<feature type="coiled-coil region" evidence="1">
    <location>
        <begin position="190"/>
        <end position="267"/>
    </location>
</feature>
<accession>A0AA88IGJ0</accession>
<proteinExistence type="predicted"/>
<keyword evidence="3" id="KW-1185">Reference proteome</keyword>
<evidence type="ECO:0000256" key="1">
    <source>
        <dbReference type="SAM" id="Coils"/>
    </source>
</evidence>
<protein>
    <submittedName>
        <fullName evidence="2">Uncharacterized protein</fullName>
    </submittedName>
</protein>
<name>A0AA88IGJ0_CHASR</name>
<organism evidence="2 3">
    <name type="scientific">Channa striata</name>
    <name type="common">Snakehead murrel</name>
    <name type="synonym">Ophicephalus striatus</name>
    <dbReference type="NCBI Taxonomy" id="64152"/>
    <lineage>
        <taxon>Eukaryota</taxon>
        <taxon>Metazoa</taxon>
        <taxon>Chordata</taxon>
        <taxon>Craniata</taxon>
        <taxon>Vertebrata</taxon>
        <taxon>Euteleostomi</taxon>
        <taxon>Actinopterygii</taxon>
        <taxon>Neopterygii</taxon>
        <taxon>Teleostei</taxon>
        <taxon>Neoteleostei</taxon>
        <taxon>Acanthomorphata</taxon>
        <taxon>Anabantaria</taxon>
        <taxon>Anabantiformes</taxon>
        <taxon>Channoidei</taxon>
        <taxon>Channidae</taxon>
        <taxon>Channa</taxon>
    </lineage>
</organism>
<dbReference type="Proteomes" id="UP001187415">
    <property type="component" value="Unassembled WGS sequence"/>
</dbReference>
<keyword evidence="1" id="KW-0175">Coiled coil</keyword>
<sequence>MLEIRIADLERQLEEQMGRAFAEAIQLCETLAPEKSSKDLVQEVAKLRRSLDAAEGVSRDAEKEWAVLRSVNMALKEFNTEKSRYTKMQSDLQKELNVVFDENTKLTTLLHGKVPKNLVDNVELERKVANLNKELSASREAEEALPNQLEELASFQNLPEKVDNLIKQVCELKQELGAVQTQRDNLVTAHTQCEEEAQQLRASLQMSQDEIVAIQADLSASAALREAELTRQCADLTQQLDSLRSHLERSEAERSQLVASIEETNLDFV</sequence>
<reference evidence="2" key="1">
    <citation type="submission" date="2023-07" db="EMBL/GenBank/DDBJ databases">
        <title>Chromosome-level Genome Assembly of Striped Snakehead (Channa striata).</title>
        <authorList>
            <person name="Liu H."/>
        </authorList>
    </citation>
    <scope>NUCLEOTIDE SEQUENCE</scope>
    <source>
        <strain evidence="2">Gz</strain>
        <tissue evidence="2">Muscle</tissue>
    </source>
</reference>
<evidence type="ECO:0000313" key="2">
    <source>
        <dbReference type="EMBL" id="KAK2814194.1"/>
    </source>
</evidence>
<evidence type="ECO:0000313" key="3">
    <source>
        <dbReference type="Proteomes" id="UP001187415"/>
    </source>
</evidence>
<dbReference type="EMBL" id="JAUPFM010000078">
    <property type="protein sequence ID" value="KAK2814194.1"/>
    <property type="molecule type" value="Genomic_DNA"/>
</dbReference>
<comment type="caution">
    <text evidence="2">The sequence shown here is derived from an EMBL/GenBank/DDBJ whole genome shotgun (WGS) entry which is preliminary data.</text>
</comment>